<keyword evidence="2" id="KW-1185">Reference proteome</keyword>
<organism evidence="1 2">
    <name type="scientific">Sinosporangium siamense</name>
    <dbReference type="NCBI Taxonomy" id="1367973"/>
    <lineage>
        <taxon>Bacteria</taxon>
        <taxon>Bacillati</taxon>
        <taxon>Actinomycetota</taxon>
        <taxon>Actinomycetes</taxon>
        <taxon>Streptosporangiales</taxon>
        <taxon>Streptosporangiaceae</taxon>
        <taxon>Sinosporangium</taxon>
    </lineage>
</organism>
<protein>
    <recommendedName>
        <fullName evidence="3">Shikimate kinase</fullName>
    </recommendedName>
</protein>
<dbReference type="SUPFAM" id="SSF52540">
    <property type="entry name" value="P-loop containing nucleoside triphosphate hydrolases"/>
    <property type="match status" value="1"/>
</dbReference>
<comment type="caution">
    <text evidence="1">The sequence shown here is derived from an EMBL/GenBank/DDBJ whole genome shotgun (WGS) entry which is preliminary data.</text>
</comment>
<evidence type="ECO:0000313" key="1">
    <source>
        <dbReference type="EMBL" id="GII92437.1"/>
    </source>
</evidence>
<dbReference type="InterPro" id="IPR027417">
    <property type="entry name" value="P-loop_NTPase"/>
</dbReference>
<reference evidence="1" key="1">
    <citation type="submission" date="2021-01" db="EMBL/GenBank/DDBJ databases">
        <title>Whole genome shotgun sequence of Sinosporangium siamense NBRC 109515.</title>
        <authorList>
            <person name="Komaki H."/>
            <person name="Tamura T."/>
        </authorList>
    </citation>
    <scope>NUCLEOTIDE SEQUENCE</scope>
    <source>
        <strain evidence="1">NBRC 109515</strain>
    </source>
</reference>
<dbReference type="Pfam" id="PF13238">
    <property type="entry name" value="AAA_18"/>
    <property type="match status" value="1"/>
</dbReference>
<sequence>MPKVLITGMSGTGKSTTLQRLGARGHRTVDTDYDGWSHWVTLPDGTSDWVWREDAIAELLAGHTQGTLFVAGCKSNQWKFYPRFDHVVLLSAPVEVMRARISSRTGNDFGKSTSEWEQIVRDHAEIEPLLRESATVEIDTSMPLDEVVHTLEALGA</sequence>
<dbReference type="AlphaFoldDB" id="A0A919REW3"/>
<evidence type="ECO:0000313" key="2">
    <source>
        <dbReference type="Proteomes" id="UP000606172"/>
    </source>
</evidence>
<dbReference type="Proteomes" id="UP000606172">
    <property type="component" value="Unassembled WGS sequence"/>
</dbReference>
<gene>
    <name evidence="1" type="ORF">Ssi02_26680</name>
</gene>
<name>A0A919REW3_9ACTN</name>
<dbReference type="EMBL" id="BOOW01000016">
    <property type="protein sequence ID" value="GII92437.1"/>
    <property type="molecule type" value="Genomic_DNA"/>
</dbReference>
<dbReference type="RefSeq" id="WP_239128870.1">
    <property type="nucleotide sequence ID" value="NZ_BOOW01000016.1"/>
</dbReference>
<evidence type="ECO:0008006" key="3">
    <source>
        <dbReference type="Google" id="ProtNLM"/>
    </source>
</evidence>
<proteinExistence type="predicted"/>
<accession>A0A919REW3</accession>
<dbReference type="Gene3D" id="3.40.50.300">
    <property type="entry name" value="P-loop containing nucleotide triphosphate hydrolases"/>
    <property type="match status" value="1"/>
</dbReference>